<evidence type="ECO:0000313" key="3">
    <source>
        <dbReference type="Proteomes" id="UP000294114"/>
    </source>
</evidence>
<keyword evidence="1" id="KW-0812">Transmembrane</keyword>
<evidence type="ECO:0000256" key="1">
    <source>
        <dbReference type="SAM" id="Phobius"/>
    </source>
</evidence>
<name>A0A4Q8BEH5_9ACTN</name>
<gene>
    <name evidence="2" type="ORF">EV384_4977</name>
</gene>
<keyword evidence="3" id="KW-1185">Reference proteome</keyword>
<feature type="transmembrane region" description="Helical" evidence="1">
    <location>
        <begin position="76"/>
        <end position="98"/>
    </location>
</feature>
<keyword evidence="1" id="KW-0472">Membrane</keyword>
<evidence type="ECO:0000313" key="2">
    <source>
        <dbReference type="EMBL" id="RZU76337.1"/>
    </source>
</evidence>
<accession>A0A4Q8BEH5</accession>
<comment type="caution">
    <text evidence="2">The sequence shown here is derived from an EMBL/GenBank/DDBJ whole genome shotgun (WGS) entry which is preliminary data.</text>
</comment>
<proteinExistence type="predicted"/>
<dbReference type="EMBL" id="SHLD01000001">
    <property type="protein sequence ID" value="RZU76337.1"/>
    <property type="molecule type" value="Genomic_DNA"/>
</dbReference>
<dbReference type="Pfam" id="PF19650">
    <property type="entry name" value="DUF6153"/>
    <property type="match status" value="1"/>
</dbReference>
<organism evidence="2 3">
    <name type="scientific">Micromonospora kangleipakensis</name>
    <dbReference type="NCBI Taxonomy" id="1077942"/>
    <lineage>
        <taxon>Bacteria</taxon>
        <taxon>Bacillati</taxon>
        <taxon>Actinomycetota</taxon>
        <taxon>Actinomycetes</taxon>
        <taxon>Micromonosporales</taxon>
        <taxon>Micromonosporaceae</taxon>
        <taxon>Micromonospora</taxon>
    </lineage>
</organism>
<dbReference type="Proteomes" id="UP000294114">
    <property type="component" value="Unassembled WGS sequence"/>
</dbReference>
<dbReference type="AlphaFoldDB" id="A0A4Q8BEH5"/>
<protein>
    <submittedName>
        <fullName evidence="2">DUF2946 family protein</fullName>
    </submittedName>
</protein>
<keyword evidence="1" id="KW-1133">Transmembrane helix</keyword>
<dbReference type="InterPro" id="IPR046151">
    <property type="entry name" value="DUF6153"/>
</dbReference>
<sequence>MKSPMVNEPSLRRQTLLRLVLLVALAFGVFGMHTFGHPPDLGSSGGGYMTTAAHKIETVPAAEQGHDGSHGHSDGLHAITVCLAVLGGVLVLSSLSALRQRQWDLAMPTGAQPWATGRRRAPPRRPIGLHLTAASVLRT</sequence>
<dbReference type="RefSeq" id="WP_242624270.1">
    <property type="nucleotide sequence ID" value="NZ_SHLD01000001.1"/>
</dbReference>
<reference evidence="2 3" key="1">
    <citation type="submission" date="2019-02" db="EMBL/GenBank/DDBJ databases">
        <title>Sequencing the genomes of 1000 actinobacteria strains.</title>
        <authorList>
            <person name="Klenk H.-P."/>
        </authorList>
    </citation>
    <scope>NUCLEOTIDE SEQUENCE [LARGE SCALE GENOMIC DNA]</scope>
    <source>
        <strain evidence="2 3">DSM 45612</strain>
    </source>
</reference>